<dbReference type="GeneID" id="40320509"/>
<feature type="region of interest" description="Disordered" evidence="1">
    <location>
        <begin position="174"/>
        <end position="200"/>
    </location>
</feature>
<dbReference type="OrthoDB" id="247448at2759"/>
<evidence type="ECO:0000313" key="2">
    <source>
        <dbReference type="EMBL" id="RNF09883.1"/>
    </source>
</evidence>
<evidence type="ECO:0000256" key="1">
    <source>
        <dbReference type="SAM" id="MobiDB-lite"/>
    </source>
</evidence>
<evidence type="ECO:0000313" key="3">
    <source>
        <dbReference type="Proteomes" id="UP000284403"/>
    </source>
</evidence>
<dbReference type="EMBL" id="MKKU01000498">
    <property type="protein sequence ID" value="RNF09883.1"/>
    <property type="molecule type" value="Genomic_DNA"/>
</dbReference>
<sequence length="498" mass="52142">MSLTNYMASLMSEAQQLGKAYVDSLVAPGEQKDHDAPGGRATATVATVTPIFASTHKTHGDSATAEHRRNLDSSTTSSAHSAHHRGVAAAARDKAHDVRPQHASAEISGQLCGHLLRPVEAAAERPSSSASSSGPVEAVAVASLRRHAVKKAGRAPRSRFGAVKIQPEPATAAIATSAPVGAPPRQSRGENTGSSSLPEEKHATVVAVAASRAASPSCRRRRQQSILQQLHASLEQRAAPAGAGWAKDALAHFATKVAVKALTPAATATAPSTSSVPSSSVELPSAEAWRQTEVELRRSVRRAIPCEVFGPYSSAHDSATAVDALVPPGNVVYSNGRCVITLQQALRESLATARCWCDEHLTRPTTLPLLPSSSSSVAECGVSAFLAQCFTPLLRTGVGQVHDGAPRPPPLPEQRLQLERTALDAWAKAAMELFCEKFLAAEAAELGRPTPADARVSPSVCLDAVESAMRDGTAALWLMREAMVLTLLLLCALQSCAS</sequence>
<keyword evidence="3" id="KW-1185">Reference proteome</keyword>
<protein>
    <submittedName>
        <fullName evidence="2">Uncharacterized protein</fullName>
    </submittedName>
</protein>
<proteinExistence type="predicted"/>
<dbReference type="Proteomes" id="UP000284403">
    <property type="component" value="Unassembled WGS sequence"/>
</dbReference>
<comment type="caution">
    <text evidence="2">The sequence shown here is derived from an EMBL/GenBank/DDBJ whole genome shotgun (WGS) entry which is preliminary data.</text>
</comment>
<feature type="compositionally biased region" description="Basic and acidic residues" evidence="1">
    <location>
        <begin position="58"/>
        <end position="71"/>
    </location>
</feature>
<accession>A0A422NWJ1</accession>
<feature type="compositionally biased region" description="Basic and acidic residues" evidence="1">
    <location>
        <begin position="91"/>
        <end position="100"/>
    </location>
</feature>
<feature type="region of interest" description="Disordered" evidence="1">
    <location>
        <begin position="54"/>
        <end position="104"/>
    </location>
</feature>
<name>A0A422NWJ1_9TRYP</name>
<dbReference type="RefSeq" id="XP_029226111.1">
    <property type="nucleotide sequence ID" value="XM_029373766.1"/>
</dbReference>
<reference evidence="2 3" key="1">
    <citation type="journal article" date="2018" name="BMC Genomics">
        <title>Genomic comparison of Trypanosoma conorhini and Trypanosoma rangeli to Trypanosoma cruzi strains of high and low virulence.</title>
        <authorList>
            <person name="Bradwell K.R."/>
            <person name="Koparde V.N."/>
            <person name="Matveyev A.V."/>
            <person name="Serrano M.G."/>
            <person name="Alves J.M."/>
            <person name="Parikh H."/>
            <person name="Huang B."/>
            <person name="Lee V."/>
            <person name="Espinosa-Alvarez O."/>
            <person name="Ortiz P.A."/>
            <person name="Costa-Martins A.G."/>
            <person name="Teixeira M.M."/>
            <person name="Buck G.A."/>
        </authorList>
    </citation>
    <scope>NUCLEOTIDE SEQUENCE [LARGE SCALE GENOMIC DNA]</scope>
    <source>
        <strain evidence="2 3">025E</strain>
    </source>
</reference>
<dbReference type="AlphaFoldDB" id="A0A422NWJ1"/>
<gene>
    <name evidence="2" type="ORF">Tco025E_06898</name>
</gene>
<organism evidence="2 3">
    <name type="scientific">Trypanosoma conorhini</name>
    <dbReference type="NCBI Taxonomy" id="83891"/>
    <lineage>
        <taxon>Eukaryota</taxon>
        <taxon>Discoba</taxon>
        <taxon>Euglenozoa</taxon>
        <taxon>Kinetoplastea</taxon>
        <taxon>Metakinetoplastina</taxon>
        <taxon>Trypanosomatida</taxon>
        <taxon>Trypanosomatidae</taxon>
        <taxon>Trypanosoma</taxon>
    </lineage>
</organism>